<dbReference type="PANTHER" id="PTHR42760">
    <property type="entry name" value="SHORT-CHAIN DEHYDROGENASES/REDUCTASES FAMILY MEMBER"/>
    <property type="match status" value="1"/>
</dbReference>
<dbReference type="InterPro" id="IPR036291">
    <property type="entry name" value="NAD(P)-bd_dom_sf"/>
</dbReference>
<proteinExistence type="inferred from homology"/>
<dbReference type="PANTHER" id="PTHR42760:SF115">
    <property type="entry name" value="3-OXOACYL-[ACYL-CARRIER-PROTEIN] REDUCTASE FABG"/>
    <property type="match status" value="1"/>
</dbReference>
<dbReference type="SUPFAM" id="SSF51735">
    <property type="entry name" value="NAD(P)-binding Rossmann-fold domains"/>
    <property type="match status" value="1"/>
</dbReference>
<dbReference type="Proteomes" id="UP000246303">
    <property type="component" value="Unassembled WGS sequence"/>
</dbReference>
<sequence>MNTSQRPTYCRRVAVIGASGGIGLAIAERLHNDGAQVYGLDFKGLENLPDSITGLSIDMTSPESIVAAVQEIYRLGDGPVDLVNCAGIVEDDVAAIDMPVEQFDAVFAVNIRGVFLSCQAFGRELISRGGGAIVNIASMSGNHVVNFPQKQSAYNSSKAAVVALTRSLAVEWGPLGVRVNALSPGYVDTPLNALKQHMHETWKKDTVIGRFALPSEVAATVAFLLSEDAGYFVGSELLMDGGSSLR</sequence>
<dbReference type="CDD" id="cd05233">
    <property type="entry name" value="SDR_c"/>
    <property type="match status" value="1"/>
</dbReference>
<evidence type="ECO:0000313" key="3">
    <source>
        <dbReference type="EMBL" id="PXA63948.1"/>
    </source>
</evidence>
<gene>
    <name evidence="3" type="ORF">CVS29_17695</name>
</gene>
<comment type="similarity">
    <text evidence="1">Belongs to the short-chain dehydrogenases/reductases (SDR) family.</text>
</comment>
<comment type="caution">
    <text evidence="3">The sequence shown here is derived from an EMBL/GenBank/DDBJ whole genome shotgun (WGS) entry which is preliminary data.</text>
</comment>
<dbReference type="PRINTS" id="PR00080">
    <property type="entry name" value="SDRFAMILY"/>
</dbReference>
<keyword evidence="2" id="KW-0560">Oxidoreductase</keyword>
<dbReference type="Gene3D" id="3.40.50.720">
    <property type="entry name" value="NAD(P)-binding Rossmann-like Domain"/>
    <property type="match status" value="1"/>
</dbReference>
<evidence type="ECO:0000256" key="2">
    <source>
        <dbReference type="ARBA" id="ARBA00023002"/>
    </source>
</evidence>
<dbReference type="FunFam" id="3.40.50.720:FF:000084">
    <property type="entry name" value="Short-chain dehydrogenase reductase"/>
    <property type="match status" value="1"/>
</dbReference>
<name>A0A2V3DTP7_9MICC</name>
<organism evidence="3 4">
    <name type="scientific">Arthrobacter psychrochitiniphilus</name>
    <dbReference type="NCBI Taxonomy" id="291045"/>
    <lineage>
        <taxon>Bacteria</taxon>
        <taxon>Bacillati</taxon>
        <taxon>Actinomycetota</taxon>
        <taxon>Actinomycetes</taxon>
        <taxon>Micrococcales</taxon>
        <taxon>Micrococcaceae</taxon>
        <taxon>Arthrobacter</taxon>
    </lineage>
</organism>
<dbReference type="OrthoDB" id="286404at2"/>
<dbReference type="RefSeq" id="WP_110107922.1">
    <property type="nucleotide sequence ID" value="NZ_JACBZZ010000001.1"/>
</dbReference>
<evidence type="ECO:0000256" key="1">
    <source>
        <dbReference type="ARBA" id="ARBA00006484"/>
    </source>
</evidence>
<accession>A0A2V3DTP7</accession>
<keyword evidence="4" id="KW-1185">Reference proteome</keyword>
<dbReference type="GO" id="GO:0016616">
    <property type="term" value="F:oxidoreductase activity, acting on the CH-OH group of donors, NAD or NADP as acceptor"/>
    <property type="evidence" value="ECO:0007669"/>
    <property type="project" value="TreeGrafter"/>
</dbReference>
<dbReference type="InterPro" id="IPR002347">
    <property type="entry name" value="SDR_fam"/>
</dbReference>
<protein>
    <submittedName>
        <fullName evidence="3">Short-chain dehydrogenase</fullName>
    </submittedName>
</protein>
<reference evidence="3 4" key="1">
    <citation type="submission" date="2018-05" db="EMBL/GenBank/DDBJ databases">
        <title>Genetic diversity of glacier-inhabiting Cryobacterium bacteria in China and description of Cryobacterium mengkeensis sp. nov. and Arthrobacter glacialis sp. nov.</title>
        <authorList>
            <person name="Liu Q."/>
            <person name="Xin Y.-H."/>
        </authorList>
    </citation>
    <scope>NUCLEOTIDE SEQUENCE [LARGE SCALE GENOMIC DNA]</scope>
    <source>
        <strain evidence="3 4">GP3</strain>
    </source>
</reference>
<dbReference type="AlphaFoldDB" id="A0A2V3DTP7"/>
<evidence type="ECO:0000313" key="4">
    <source>
        <dbReference type="Proteomes" id="UP000246303"/>
    </source>
</evidence>
<dbReference type="Pfam" id="PF13561">
    <property type="entry name" value="adh_short_C2"/>
    <property type="match status" value="1"/>
</dbReference>
<dbReference type="PRINTS" id="PR00081">
    <property type="entry name" value="GDHRDH"/>
</dbReference>
<dbReference type="EMBL" id="QHLZ01000019">
    <property type="protein sequence ID" value="PXA63948.1"/>
    <property type="molecule type" value="Genomic_DNA"/>
</dbReference>